<name>A0A1I3HW85_9PLAN</name>
<gene>
    <name evidence="2" type="ORF">SAMN05421753_108217</name>
</gene>
<dbReference type="Proteomes" id="UP000199518">
    <property type="component" value="Unassembled WGS sequence"/>
</dbReference>
<dbReference type="RefSeq" id="WP_139228436.1">
    <property type="nucleotide sequence ID" value="NZ_FOQD01000008.1"/>
</dbReference>
<reference evidence="3" key="1">
    <citation type="submission" date="2016-10" db="EMBL/GenBank/DDBJ databases">
        <authorList>
            <person name="Varghese N."/>
            <person name="Submissions S."/>
        </authorList>
    </citation>
    <scope>NUCLEOTIDE SEQUENCE [LARGE SCALE GENOMIC DNA]</scope>
    <source>
        <strain evidence="3">DSM 26348</strain>
    </source>
</reference>
<accession>A0A1I3HW85</accession>
<organism evidence="2 3">
    <name type="scientific">Planctomicrobium piriforme</name>
    <dbReference type="NCBI Taxonomy" id="1576369"/>
    <lineage>
        <taxon>Bacteria</taxon>
        <taxon>Pseudomonadati</taxon>
        <taxon>Planctomycetota</taxon>
        <taxon>Planctomycetia</taxon>
        <taxon>Planctomycetales</taxon>
        <taxon>Planctomycetaceae</taxon>
        <taxon>Planctomicrobium</taxon>
    </lineage>
</organism>
<sequence>MTAPVTARTMPFKLTPVHQKWASEWLDMKEATPGNLAAAVESSDFSLAEREQLALRVLTAPSTRRFAMADAAVLTNAEERLLRIKIDEFGQKFFRIEVERRAELHAKLVQRTKQFPALQAQLKRLAEALDLKPTELRLKDADERQLAELALKSFVSWPADAARLRQAYAKEHAEIDAVVKRLAKSAPAIAALIPELLPEPTGRNWWGRRQKPSAPKSRKFAVKTVQDEGTKNPYWFGLLILLFFLVRVGYRASQLPPVRNVFQNSNGTPVQFPQNPTGVRIEDVLKKARAIQPPDLKLTPIEPLPPITTPMPDFTPFQKQFPNSPIFRPLQPGETGPGMPPRSVPTPNAPQSLPGNR</sequence>
<evidence type="ECO:0000313" key="3">
    <source>
        <dbReference type="Proteomes" id="UP000199518"/>
    </source>
</evidence>
<proteinExistence type="predicted"/>
<evidence type="ECO:0000256" key="1">
    <source>
        <dbReference type="SAM" id="MobiDB-lite"/>
    </source>
</evidence>
<dbReference type="AlphaFoldDB" id="A0A1I3HW85"/>
<keyword evidence="3" id="KW-1185">Reference proteome</keyword>
<evidence type="ECO:0000313" key="2">
    <source>
        <dbReference type="EMBL" id="SFI39985.1"/>
    </source>
</evidence>
<feature type="compositionally biased region" description="Pro residues" evidence="1">
    <location>
        <begin position="338"/>
        <end position="348"/>
    </location>
</feature>
<dbReference type="STRING" id="1576369.SAMN05421753_108217"/>
<feature type="region of interest" description="Disordered" evidence="1">
    <location>
        <begin position="315"/>
        <end position="357"/>
    </location>
</feature>
<dbReference type="EMBL" id="FOQD01000008">
    <property type="protein sequence ID" value="SFI39985.1"/>
    <property type="molecule type" value="Genomic_DNA"/>
</dbReference>
<protein>
    <submittedName>
        <fullName evidence="2">Uncharacterized protein</fullName>
    </submittedName>
</protein>